<feature type="region of interest" description="Disordered" evidence="1">
    <location>
        <begin position="200"/>
        <end position="224"/>
    </location>
</feature>
<dbReference type="PANTHER" id="PTHR10972:SF96">
    <property type="entry name" value="OXYSTEROL-BINDING PROTEIN-RELATED PROTEIN 1A-RELATED"/>
    <property type="match status" value="1"/>
</dbReference>
<keyword evidence="3" id="KW-1185">Reference proteome</keyword>
<dbReference type="Pfam" id="PF01237">
    <property type="entry name" value="Oxysterol_BP"/>
    <property type="match status" value="1"/>
</dbReference>
<dbReference type="GO" id="GO:0016020">
    <property type="term" value="C:membrane"/>
    <property type="evidence" value="ECO:0007669"/>
    <property type="project" value="TreeGrafter"/>
</dbReference>
<evidence type="ECO:0000313" key="3">
    <source>
        <dbReference type="Proteomes" id="UP001465755"/>
    </source>
</evidence>
<dbReference type="Proteomes" id="UP001465755">
    <property type="component" value="Unassembled WGS sequence"/>
</dbReference>
<dbReference type="PANTHER" id="PTHR10972">
    <property type="entry name" value="OXYSTEROL-BINDING PROTEIN-RELATED"/>
    <property type="match status" value="1"/>
</dbReference>
<protein>
    <submittedName>
        <fullName evidence="2">Uncharacterized protein</fullName>
    </submittedName>
</protein>
<evidence type="ECO:0000313" key="2">
    <source>
        <dbReference type="EMBL" id="KAK9806514.1"/>
    </source>
</evidence>
<accession>A0AAW1P9Z0</accession>
<dbReference type="AlphaFoldDB" id="A0AAW1P9Z0"/>
<proteinExistence type="predicted"/>
<gene>
    <name evidence="2" type="ORF">WJX73_005800</name>
</gene>
<organism evidence="2 3">
    <name type="scientific">Symbiochloris irregularis</name>
    <dbReference type="NCBI Taxonomy" id="706552"/>
    <lineage>
        <taxon>Eukaryota</taxon>
        <taxon>Viridiplantae</taxon>
        <taxon>Chlorophyta</taxon>
        <taxon>core chlorophytes</taxon>
        <taxon>Trebouxiophyceae</taxon>
        <taxon>Trebouxiales</taxon>
        <taxon>Trebouxiaceae</taxon>
        <taxon>Symbiochloris</taxon>
    </lineage>
</organism>
<dbReference type="SUPFAM" id="SSF144000">
    <property type="entry name" value="Oxysterol-binding protein-like"/>
    <property type="match status" value="1"/>
</dbReference>
<reference evidence="2 3" key="1">
    <citation type="journal article" date="2024" name="Nat. Commun.">
        <title>Phylogenomics reveals the evolutionary origins of lichenization in chlorophyte algae.</title>
        <authorList>
            <person name="Puginier C."/>
            <person name="Libourel C."/>
            <person name="Otte J."/>
            <person name="Skaloud P."/>
            <person name="Haon M."/>
            <person name="Grisel S."/>
            <person name="Petersen M."/>
            <person name="Berrin J.G."/>
            <person name="Delaux P.M."/>
            <person name="Dal Grande F."/>
            <person name="Keller J."/>
        </authorList>
    </citation>
    <scope>NUCLEOTIDE SEQUENCE [LARGE SCALE GENOMIC DNA]</scope>
    <source>
        <strain evidence="2 3">SAG 2036</strain>
    </source>
</reference>
<comment type="caution">
    <text evidence="2">The sequence shown here is derived from an EMBL/GenBank/DDBJ whole genome shotgun (WGS) entry which is preliminary data.</text>
</comment>
<dbReference type="GO" id="GO:0005829">
    <property type="term" value="C:cytosol"/>
    <property type="evidence" value="ECO:0007669"/>
    <property type="project" value="TreeGrafter"/>
</dbReference>
<dbReference type="EMBL" id="JALJOQ010000037">
    <property type="protein sequence ID" value="KAK9806514.1"/>
    <property type="molecule type" value="Genomic_DNA"/>
</dbReference>
<sequence>MDQAAQLPKHSLERHLLVSRSPDIMMARMEGQGWLVEIDAEPRPRLWPYALEIDLRWDLRCTFADGDQYSWGTLVTSVNSLTTVKDMYITHTGTLHIGSAGTRRTAVVEFGEPGSRITTSARTRQARNVKLKGYFTEDGKKVDLPKMSGQWDQSFIAHMPNGSDWTVWTVNPPASDPSRFGYTSFCMTLNDLPDGLDKRLPKTDSRFRPDNRALEDGYNDKASTEKERLEARNIAIVAAAKARKQAVGDVFPPRWFARLPDSAEKGKDGKFGAVRYAYKGGYWQARKAGSFDQSADLFGESPITAA</sequence>
<dbReference type="GO" id="GO:0032934">
    <property type="term" value="F:sterol binding"/>
    <property type="evidence" value="ECO:0007669"/>
    <property type="project" value="TreeGrafter"/>
</dbReference>
<name>A0AAW1P9Z0_9CHLO</name>
<evidence type="ECO:0000256" key="1">
    <source>
        <dbReference type="SAM" id="MobiDB-lite"/>
    </source>
</evidence>
<dbReference type="InterPro" id="IPR037239">
    <property type="entry name" value="OSBP_sf"/>
</dbReference>
<dbReference type="InterPro" id="IPR000648">
    <property type="entry name" value="Oxysterol-bd"/>
</dbReference>